<feature type="transmembrane region" description="Helical" evidence="2">
    <location>
        <begin position="289"/>
        <end position="313"/>
    </location>
</feature>
<dbReference type="EMBL" id="JAKKPZ010000719">
    <property type="protein sequence ID" value="KAI1692744.1"/>
    <property type="molecule type" value="Genomic_DNA"/>
</dbReference>
<feature type="transmembrane region" description="Helical" evidence="2">
    <location>
        <begin position="20"/>
        <end position="43"/>
    </location>
</feature>
<keyword evidence="2" id="KW-1133">Transmembrane helix</keyword>
<feature type="transmembrane region" description="Helical" evidence="2">
    <location>
        <begin position="195"/>
        <end position="219"/>
    </location>
</feature>
<proteinExistence type="predicted"/>
<organism evidence="3 4">
    <name type="scientific">Ditylenchus destructor</name>
    <dbReference type="NCBI Taxonomy" id="166010"/>
    <lineage>
        <taxon>Eukaryota</taxon>
        <taxon>Metazoa</taxon>
        <taxon>Ecdysozoa</taxon>
        <taxon>Nematoda</taxon>
        <taxon>Chromadorea</taxon>
        <taxon>Rhabditida</taxon>
        <taxon>Tylenchina</taxon>
        <taxon>Tylenchomorpha</taxon>
        <taxon>Sphaerularioidea</taxon>
        <taxon>Anguinidae</taxon>
        <taxon>Anguininae</taxon>
        <taxon>Ditylenchus</taxon>
    </lineage>
</organism>
<keyword evidence="2" id="KW-0812">Transmembrane</keyword>
<evidence type="ECO:0000313" key="4">
    <source>
        <dbReference type="Proteomes" id="UP001201812"/>
    </source>
</evidence>
<evidence type="ECO:0000256" key="2">
    <source>
        <dbReference type="SAM" id="Phobius"/>
    </source>
</evidence>
<dbReference type="SUPFAM" id="SSF81321">
    <property type="entry name" value="Family A G protein-coupled receptor-like"/>
    <property type="match status" value="1"/>
</dbReference>
<gene>
    <name evidence="3" type="ORF">DdX_21086</name>
</gene>
<feature type="transmembrane region" description="Helical" evidence="2">
    <location>
        <begin position="55"/>
        <end position="77"/>
    </location>
</feature>
<dbReference type="PANTHER" id="PTHR22943">
    <property type="entry name" value="7-TRANSMEMBRANE DOMAIN RECEPTOR C.ELEGANS"/>
    <property type="match status" value="1"/>
</dbReference>
<comment type="caution">
    <text evidence="3">The sequence shown here is derived from an EMBL/GenBank/DDBJ whole genome shotgun (WGS) entry which is preliminary data.</text>
</comment>
<dbReference type="Proteomes" id="UP001201812">
    <property type="component" value="Unassembled WGS sequence"/>
</dbReference>
<evidence type="ECO:0000256" key="1">
    <source>
        <dbReference type="SAM" id="MobiDB-lite"/>
    </source>
</evidence>
<keyword evidence="4" id="KW-1185">Reference proteome</keyword>
<dbReference type="PANTHER" id="PTHR22943:SF248">
    <property type="entry name" value="SEVEN TM RECEPTOR"/>
    <property type="match status" value="1"/>
</dbReference>
<keyword evidence="2" id="KW-0472">Membrane</keyword>
<protein>
    <submittedName>
        <fullName evidence="3">Serpentine type 7TM GPCR chemoreceptor str domain-containing protein</fullName>
    </submittedName>
</protein>
<name>A0AAD4QVL0_9BILA</name>
<dbReference type="InterPro" id="IPR019422">
    <property type="entry name" value="7TM_GPCR_serpentine_rcpt_Srh"/>
</dbReference>
<accession>A0AAD4QVL0</accession>
<dbReference type="Pfam" id="PF10318">
    <property type="entry name" value="7TM_GPCR_Srh"/>
    <property type="match status" value="1"/>
</dbReference>
<feature type="transmembrane region" description="Helical" evidence="2">
    <location>
        <begin position="143"/>
        <end position="164"/>
    </location>
</feature>
<evidence type="ECO:0000313" key="3">
    <source>
        <dbReference type="EMBL" id="KAI1692744.1"/>
    </source>
</evidence>
<feature type="region of interest" description="Disordered" evidence="1">
    <location>
        <begin position="403"/>
        <end position="443"/>
    </location>
</feature>
<sequence length="443" mass="50789">MFDFLKFNGTELIEFNAFRLFFDVSAAVDIGLQLYNLVVMFIATPKTMIDYRFYLCLQTVGDLLFEIWFGIILAPRVSGVNNCFVFRGPMRESTDPMKLNAVLILFFFFFLVICTLHYSYLYRLIVVKYAHDSTVPKKLNRPLVRCFGLLATFVFSSIVAFAAYNTSQDQMEVRDIMNKAPTTIWWCIDLGSNMVWFYIIGAFFIASQLVNVVGGFVIIRMIRLSAQQLAKDTYKLHMQLSIVLLLQGAVPFVFIFLPLTFFSCIFFFKGFSNALSEKLGSGEYGVIPTLTKVCLVTISLFPLINAVLNIIFIRPYRNFTRNLVRRIFCPFKDRNRITLVDTPQQNDGMTVSDVQMNHSGENADYENGRNFESSISKGKQFKAEKEIWIAKVIGEHLECSPQGKIDRKSGRGRFTKHMTERPKPVKALTRKKEDQSTTSTILN</sequence>
<feature type="transmembrane region" description="Helical" evidence="2">
    <location>
        <begin position="240"/>
        <end position="269"/>
    </location>
</feature>
<reference evidence="3" key="1">
    <citation type="submission" date="2022-01" db="EMBL/GenBank/DDBJ databases">
        <title>Genome Sequence Resource for Two Populations of Ditylenchus destructor, the Migratory Endoparasitic Phytonematode.</title>
        <authorList>
            <person name="Zhang H."/>
            <person name="Lin R."/>
            <person name="Xie B."/>
        </authorList>
    </citation>
    <scope>NUCLEOTIDE SEQUENCE</scope>
    <source>
        <strain evidence="3">BazhouSP</strain>
    </source>
</reference>
<feature type="transmembrane region" description="Helical" evidence="2">
    <location>
        <begin position="97"/>
        <end position="122"/>
    </location>
</feature>
<dbReference type="AlphaFoldDB" id="A0AAD4QVL0"/>